<dbReference type="Gene3D" id="1.10.760.10">
    <property type="entry name" value="Cytochrome c-like domain"/>
    <property type="match status" value="1"/>
</dbReference>
<dbReference type="OrthoDB" id="9773456at2"/>
<dbReference type="EMBL" id="CP012159">
    <property type="protein sequence ID" value="AKT42135.1"/>
    <property type="molecule type" value="Genomic_DNA"/>
</dbReference>
<sequence>MKRHALATSARFASLLLAGIALASCALQDAPALEGEGDVSGTPALIEIDLERMIYQQRYDPWEAASIFPDGKVMRHPPEGTVPRDRITFAPQVTDGVDDEGAYVDRVPYRLDRRALQRGQNRYDIFCAPCHGVAGDGVAQVAVAMSLRKPPTLVDAPIAAYPAGRLYQAIDVGYGLMRSYAADLTVEDRWAVVAYVQALQRARSTALDALPPAVRARALSELP</sequence>
<keyword evidence="5" id="KW-0732">Signal</keyword>
<dbReference type="PANTHER" id="PTHR40394:SF2">
    <property type="entry name" value="QUINOL:CYTOCHROME C OXIDOREDUCTASE MEMBRANE PROTEIN"/>
    <property type="match status" value="1"/>
</dbReference>
<dbReference type="SUPFAM" id="SSF46626">
    <property type="entry name" value="Cytochrome c"/>
    <property type="match status" value="1"/>
</dbReference>
<dbReference type="RefSeq" id="WP_050433807.1">
    <property type="nucleotide sequence ID" value="NZ_CP012159.1"/>
</dbReference>
<keyword evidence="8" id="KW-1185">Reference proteome</keyword>
<evidence type="ECO:0000256" key="3">
    <source>
        <dbReference type="ARBA" id="ARBA00023004"/>
    </source>
</evidence>
<dbReference type="InterPro" id="IPR009056">
    <property type="entry name" value="Cyt_c-like_dom"/>
</dbReference>
<feature type="signal peptide" evidence="5">
    <location>
        <begin position="1"/>
        <end position="23"/>
    </location>
</feature>
<evidence type="ECO:0000256" key="2">
    <source>
        <dbReference type="ARBA" id="ARBA00022723"/>
    </source>
</evidence>
<dbReference type="GO" id="GO:0009055">
    <property type="term" value="F:electron transfer activity"/>
    <property type="evidence" value="ECO:0007669"/>
    <property type="project" value="InterPro"/>
</dbReference>
<evidence type="ECO:0000256" key="4">
    <source>
        <dbReference type="PROSITE-ProRule" id="PRU00433"/>
    </source>
</evidence>
<dbReference type="Proteomes" id="UP000067626">
    <property type="component" value="Chromosome"/>
</dbReference>
<evidence type="ECO:0000313" key="7">
    <source>
        <dbReference type="EMBL" id="AKT42135.1"/>
    </source>
</evidence>
<dbReference type="Pfam" id="PF13442">
    <property type="entry name" value="Cytochrome_CBB3"/>
    <property type="match status" value="1"/>
</dbReference>
<dbReference type="PROSITE" id="PS51257">
    <property type="entry name" value="PROKAR_LIPOPROTEIN"/>
    <property type="match status" value="1"/>
</dbReference>
<dbReference type="KEGG" id="ccro:CMC5_063580"/>
<dbReference type="GO" id="GO:0020037">
    <property type="term" value="F:heme binding"/>
    <property type="evidence" value="ECO:0007669"/>
    <property type="project" value="InterPro"/>
</dbReference>
<keyword evidence="3 4" id="KW-0408">Iron</keyword>
<accession>A0A0K1EMK6</accession>
<evidence type="ECO:0000259" key="6">
    <source>
        <dbReference type="PROSITE" id="PS51007"/>
    </source>
</evidence>
<evidence type="ECO:0000313" key="8">
    <source>
        <dbReference type="Proteomes" id="UP000067626"/>
    </source>
</evidence>
<protein>
    <recommendedName>
        <fullName evidence="6">Cytochrome c domain-containing protein</fullName>
    </recommendedName>
</protein>
<keyword evidence="1 4" id="KW-0349">Heme</keyword>
<dbReference type="STRING" id="52.CMC5_063580"/>
<dbReference type="InterPro" id="IPR036909">
    <property type="entry name" value="Cyt_c-like_dom_sf"/>
</dbReference>
<dbReference type="PROSITE" id="PS51007">
    <property type="entry name" value="CYTC"/>
    <property type="match status" value="1"/>
</dbReference>
<dbReference type="GO" id="GO:0046872">
    <property type="term" value="F:metal ion binding"/>
    <property type="evidence" value="ECO:0007669"/>
    <property type="project" value="UniProtKB-KW"/>
</dbReference>
<name>A0A0K1EMK6_CHOCO</name>
<reference evidence="7 8" key="1">
    <citation type="submission" date="2015-07" db="EMBL/GenBank/DDBJ databases">
        <title>Genome analysis of myxobacterium Chondromyces crocatus Cm c5 reveals a high potential for natural compound synthesis and the genetic basis for the loss of fruiting body formation.</title>
        <authorList>
            <person name="Zaburannyi N."/>
            <person name="Bunk B."/>
            <person name="Maier J."/>
            <person name="Overmann J."/>
            <person name="Mueller R."/>
        </authorList>
    </citation>
    <scope>NUCLEOTIDE SEQUENCE [LARGE SCALE GENOMIC DNA]</scope>
    <source>
        <strain evidence="7 8">Cm c5</strain>
    </source>
</reference>
<gene>
    <name evidence="7" type="ORF">CMC5_063580</name>
</gene>
<proteinExistence type="predicted"/>
<keyword evidence="2 4" id="KW-0479">Metal-binding</keyword>
<feature type="chain" id="PRO_5005459692" description="Cytochrome c domain-containing protein" evidence="5">
    <location>
        <begin position="24"/>
        <end position="223"/>
    </location>
</feature>
<dbReference type="PANTHER" id="PTHR40394">
    <property type="entry name" value="LIPOPROTEIN-RELATED"/>
    <property type="match status" value="1"/>
</dbReference>
<evidence type="ECO:0000256" key="5">
    <source>
        <dbReference type="SAM" id="SignalP"/>
    </source>
</evidence>
<dbReference type="AlphaFoldDB" id="A0A0K1EMK6"/>
<organism evidence="7 8">
    <name type="scientific">Chondromyces crocatus</name>
    <dbReference type="NCBI Taxonomy" id="52"/>
    <lineage>
        <taxon>Bacteria</taxon>
        <taxon>Pseudomonadati</taxon>
        <taxon>Myxococcota</taxon>
        <taxon>Polyangia</taxon>
        <taxon>Polyangiales</taxon>
        <taxon>Polyangiaceae</taxon>
        <taxon>Chondromyces</taxon>
    </lineage>
</organism>
<evidence type="ECO:0000256" key="1">
    <source>
        <dbReference type="ARBA" id="ARBA00022617"/>
    </source>
</evidence>
<feature type="domain" description="Cytochrome c" evidence="6">
    <location>
        <begin position="114"/>
        <end position="200"/>
    </location>
</feature>